<sequence length="248" mass="26387">MISPQIIRIAIAPFGMINCHLIIGETGCILVDAGLPGSESKIGNALKKRGLTFSDIKLIVITHAHVDHAGSAARMRELSGAPILAHEGDLDYYLQKKKMTFCATGWFGRLFLKTGLILQPYVPFTPDILLKAGDVLDLACFGAAGTARHTPGHTAGSVSVQLDTGDAMVGDLLASGVLLGGLIRTGHAIRPPFEDNPKTVSEELKKMLVSGSKRFYMGHGGPLIAPEVHRHAQCLQSLTVQKNDSAAC</sequence>
<reference evidence="2 3" key="1">
    <citation type="submission" date="2020-08" db="EMBL/GenBank/DDBJ databases">
        <title>Novel species isolated from subtropical streams in China.</title>
        <authorList>
            <person name="Lu H."/>
        </authorList>
    </citation>
    <scope>NUCLEOTIDE SEQUENCE [LARGE SCALE GENOMIC DNA]</scope>
    <source>
        <strain evidence="2 3">NL8W</strain>
    </source>
</reference>
<dbReference type="PANTHER" id="PTHR42951">
    <property type="entry name" value="METALLO-BETA-LACTAMASE DOMAIN-CONTAINING"/>
    <property type="match status" value="1"/>
</dbReference>
<accession>A0ABR6ZG23</accession>
<comment type="caution">
    <text evidence="2">The sequence shown here is derived from an EMBL/GenBank/DDBJ whole genome shotgun (WGS) entry which is preliminary data.</text>
</comment>
<dbReference type="CDD" id="cd07721">
    <property type="entry name" value="yflN-like_MBL-fold"/>
    <property type="match status" value="1"/>
</dbReference>
<dbReference type="Gene3D" id="3.60.15.10">
    <property type="entry name" value="Ribonuclease Z/Hydroxyacylglutathione hydrolase-like"/>
    <property type="match status" value="1"/>
</dbReference>
<protein>
    <submittedName>
        <fullName evidence="2">MBL fold metallo-hydrolase</fullName>
    </submittedName>
</protein>
<dbReference type="InterPro" id="IPR036866">
    <property type="entry name" value="RibonucZ/Hydroxyglut_hydro"/>
</dbReference>
<dbReference type="InterPro" id="IPR001279">
    <property type="entry name" value="Metallo-B-lactamas"/>
</dbReference>
<keyword evidence="3" id="KW-1185">Reference proteome</keyword>
<evidence type="ECO:0000313" key="2">
    <source>
        <dbReference type="EMBL" id="MBC3910511.1"/>
    </source>
</evidence>
<dbReference type="Proteomes" id="UP000646911">
    <property type="component" value="Unassembled WGS sequence"/>
</dbReference>
<dbReference type="Pfam" id="PF00753">
    <property type="entry name" value="Lactamase_B"/>
    <property type="match status" value="1"/>
</dbReference>
<dbReference type="SMART" id="SM00849">
    <property type="entry name" value="Lactamase_B"/>
    <property type="match status" value="1"/>
</dbReference>
<dbReference type="PANTHER" id="PTHR42951:SF17">
    <property type="entry name" value="METALLO-BETA-LACTAMASE DOMAIN-CONTAINING PROTEIN"/>
    <property type="match status" value="1"/>
</dbReference>
<proteinExistence type="predicted"/>
<dbReference type="SUPFAM" id="SSF56281">
    <property type="entry name" value="Metallo-hydrolase/oxidoreductase"/>
    <property type="match status" value="1"/>
</dbReference>
<dbReference type="InterPro" id="IPR050855">
    <property type="entry name" value="NDM-1-like"/>
</dbReference>
<evidence type="ECO:0000259" key="1">
    <source>
        <dbReference type="SMART" id="SM00849"/>
    </source>
</evidence>
<name>A0ABR6ZG23_9BURK</name>
<evidence type="ECO:0000313" key="3">
    <source>
        <dbReference type="Proteomes" id="UP000646911"/>
    </source>
</evidence>
<dbReference type="EMBL" id="JACOFX010000017">
    <property type="protein sequence ID" value="MBC3910511.1"/>
    <property type="molecule type" value="Genomic_DNA"/>
</dbReference>
<feature type="domain" description="Metallo-beta-lactamase" evidence="1">
    <location>
        <begin position="16"/>
        <end position="219"/>
    </location>
</feature>
<organism evidence="2 3">
    <name type="scientific">Undibacterium umbellatum</name>
    <dbReference type="NCBI Taxonomy" id="2762300"/>
    <lineage>
        <taxon>Bacteria</taxon>
        <taxon>Pseudomonadati</taxon>
        <taxon>Pseudomonadota</taxon>
        <taxon>Betaproteobacteria</taxon>
        <taxon>Burkholderiales</taxon>
        <taxon>Oxalobacteraceae</taxon>
        <taxon>Undibacterium</taxon>
    </lineage>
</organism>
<gene>
    <name evidence="2" type="ORF">H8L47_23375</name>
</gene>